<feature type="region of interest" description="Disordered" evidence="1">
    <location>
        <begin position="1"/>
        <end position="91"/>
    </location>
</feature>
<evidence type="ECO:0000313" key="3">
    <source>
        <dbReference type="EnsemblMetazoa" id="ASIC014188-PA"/>
    </source>
</evidence>
<reference evidence="2 4" key="1">
    <citation type="journal article" date="2014" name="BMC Genomics">
        <title>Genome sequence of Anopheles sinensis provides insight into genetics basis of mosquito competence for malaria parasites.</title>
        <authorList>
            <person name="Zhou D."/>
            <person name="Zhang D."/>
            <person name="Ding G."/>
            <person name="Shi L."/>
            <person name="Hou Q."/>
            <person name="Ye Y."/>
            <person name="Xu Y."/>
            <person name="Zhou H."/>
            <person name="Xiong C."/>
            <person name="Li S."/>
            <person name="Yu J."/>
            <person name="Hong S."/>
            <person name="Yu X."/>
            <person name="Zou P."/>
            <person name="Chen C."/>
            <person name="Chang X."/>
            <person name="Wang W."/>
            <person name="Lv Y."/>
            <person name="Sun Y."/>
            <person name="Ma L."/>
            <person name="Shen B."/>
            <person name="Zhu C."/>
        </authorList>
    </citation>
    <scope>NUCLEOTIDE SEQUENCE [LARGE SCALE GENOMIC DNA]</scope>
</reference>
<protein>
    <submittedName>
        <fullName evidence="2 3">Phosphomannomutase</fullName>
    </submittedName>
</protein>
<dbReference type="VEuPathDB" id="VectorBase:ASIC014188"/>
<dbReference type="EMBL" id="KE525315">
    <property type="protein sequence ID" value="KFB46186.1"/>
    <property type="molecule type" value="Genomic_DNA"/>
</dbReference>
<dbReference type="Proteomes" id="UP000030765">
    <property type="component" value="Unassembled WGS sequence"/>
</dbReference>
<dbReference type="EnsemblMetazoa" id="ASIC014188-RA">
    <property type="protein sequence ID" value="ASIC014188-PA"/>
    <property type="gene ID" value="ASIC014188"/>
</dbReference>
<proteinExistence type="predicted"/>
<name>A0A084W7J2_ANOSI</name>
<dbReference type="EMBL" id="ATLV01021257">
    <property type="status" value="NOT_ANNOTATED_CDS"/>
    <property type="molecule type" value="Genomic_DNA"/>
</dbReference>
<gene>
    <name evidence="2" type="ORF">ZHAS_00014188</name>
</gene>
<sequence>MKPQAAAPEHNRSSGGSAREPVICSPLQERPPDTHTRQVQRSGQTATRDREKGSPSSSHTSRRRTERSVESQANKMANLIGKTEDREEVED</sequence>
<keyword evidence="4" id="KW-1185">Reference proteome</keyword>
<evidence type="ECO:0000256" key="1">
    <source>
        <dbReference type="SAM" id="MobiDB-lite"/>
    </source>
</evidence>
<feature type="compositionally biased region" description="Polar residues" evidence="1">
    <location>
        <begin position="37"/>
        <end position="46"/>
    </location>
</feature>
<evidence type="ECO:0000313" key="4">
    <source>
        <dbReference type="Proteomes" id="UP000030765"/>
    </source>
</evidence>
<organism evidence="2">
    <name type="scientific">Anopheles sinensis</name>
    <name type="common">Mosquito</name>
    <dbReference type="NCBI Taxonomy" id="74873"/>
    <lineage>
        <taxon>Eukaryota</taxon>
        <taxon>Metazoa</taxon>
        <taxon>Ecdysozoa</taxon>
        <taxon>Arthropoda</taxon>
        <taxon>Hexapoda</taxon>
        <taxon>Insecta</taxon>
        <taxon>Pterygota</taxon>
        <taxon>Neoptera</taxon>
        <taxon>Endopterygota</taxon>
        <taxon>Diptera</taxon>
        <taxon>Nematocera</taxon>
        <taxon>Culicoidea</taxon>
        <taxon>Culicidae</taxon>
        <taxon>Anophelinae</taxon>
        <taxon>Anopheles</taxon>
    </lineage>
</organism>
<evidence type="ECO:0000313" key="2">
    <source>
        <dbReference type="EMBL" id="KFB46186.1"/>
    </source>
</evidence>
<dbReference type="AlphaFoldDB" id="A0A084W7J2"/>
<accession>A0A084W7J2</accession>
<reference evidence="3" key="2">
    <citation type="submission" date="2020-05" db="UniProtKB">
        <authorList>
            <consortium name="EnsemblMetazoa"/>
        </authorList>
    </citation>
    <scope>IDENTIFICATION</scope>
</reference>